<dbReference type="PANTHER" id="PTHR34502">
    <property type="entry name" value="DUF6594 DOMAIN-CONTAINING PROTEIN-RELATED"/>
    <property type="match status" value="1"/>
</dbReference>
<organism evidence="3 4">
    <name type="scientific">Lasiosphaeria ovina</name>
    <dbReference type="NCBI Taxonomy" id="92902"/>
    <lineage>
        <taxon>Eukaryota</taxon>
        <taxon>Fungi</taxon>
        <taxon>Dikarya</taxon>
        <taxon>Ascomycota</taxon>
        <taxon>Pezizomycotina</taxon>
        <taxon>Sordariomycetes</taxon>
        <taxon>Sordariomycetidae</taxon>
        <taxon>Sordariales</taxon>
        <taxon>Lasiosphaeriaceae</taxon>
        <taxon>Lasiosphaeria</taxon>
    </lineage>
</organism>
<evidence type="ECO:0000256" key="1">
    <source>
        <dbReference type="SAM" id="Phobius"/>
    </source>
</evidence>
<evidence type="ECO:0000259" key="2">
    <source>
        <dbReference type="Pfam" id="PF20237"/>
    </source>
</evidence>
<evidence type="ECO:0000313" key="3">
    <source>
        <dbReference type="EMBL" id="KAK3369082.1"/>
    </source>
</evidence>
<feature type="domain" description="DUF6594" evidence="2">
    <location>
        <begin position="5"/>
        <end position="185"/>
    </location>
</feature>
<protein>
    <recommendedName>
        <fullName evidence="2">DUF6594 domain-containing protein</fullName>
    </recommendedName>
</protein>
<dbReference type="PANTHER" id="PTHR34502:SF5">
    <property type="entry name" value="DUF6594 DOMAIN-CONTAINING PROTEIN"/>
    <property type="match status" value="1"/>
</dbReference>
<keyword evidence="1" id="KW-1133">Transmembrane helix</keyword>
<accession>A0AAE0K3S4</accession>
<sequence>MDRNTDREATLLEIGEELVGYDELLTRSDRVSSLETPQPQHVESLQNWPKGNGCIARDETEFFHHANDLITLSSPDDVLVSWLERLVSRTLVILGKRSQPNISKDPNVYIYSKPSTNSAARTLLTPFIICVLLAPVAICNAIGNPTGRLLVVTAATTVFVMALSLLTKSKVVELAVAGATYSTVLIAFIAGPNYRFTPSGS</sequence>
<dbReference type="Pfam" id="PF20237">
    <property type="entry name" value="DUF6594"/>
    <property type="match status" value="1"/>
</dbReference>
<keyword evidence="1" id="KW-0812">Transmembrane</keyword>
<proteinExistence type="predicted"/>
<name>A0AAE0K3S4_9PEZI</name>
<reference evidence="3" key="2">
    <citation type="submission" date="2023-06" db="EMBL/GenBank/DDBJ databases">
        <authorList>
            <consortium name="Lawrence Berkeley National Laboratory"/>
            <person name="Haridas S."/>
            <person name="Hensen N."/>
            <person name="Bonometti L."/>
            <person name="Westerberg I."/>
            <person name="Brannstrom I.O."/>
            <person name="Guillou S."/>
            <person name="Cros-Aarteil S."/>
            <person name="Calhoun S."/>
            <person name="Kuo A."/>
            <person name="Mondo S."/>
            <person name="Pangilinan J."/>
            <person name="Riley R."/>
            <person name="Labutti K."/>
            <person name="Andreopoulos B."/>
            <person name="Lipzen A."/>
            <person name="Chen C."/>
            <person name="Yanf M."/>
            <person name="Daum C."/>
            <person name="Ng V."/>
            <person name="Clum A."/>
            <person name="Steindorff A."/>
            <person name="Ohm R."/>
            <person name="Martin F."/>
            <person name="Silar P."/>
            <person name="Natvig D."/>
            <person name="Lalanne C."/>
            <person name="Gautier V."/>
            <person name="Ament-Velasquez S.L."/>
            <person name="Kruys A."/>
            <person name="Hutchinson M.I."/>
            <person name="Powell A.J."/>
            <person name="Barry K."/>
            <person name="Miller A.N."/>
            <person name="Grigoriev I.V."/>
            <person name="Debuchy R."/>
            <person name="Gladieux P."/>
            <person name="Thoren M.H."/>
            <person name="Johannesson H."/>
        </authorList>
    </citation>
    <scope>NUCLEOTIDE SEQUENCE</scope>
    <source>
        <strain evidence="3">CBS 958.72</strain>
    </source>
</reference>
<reference evidence="3" key="1">
    <citation type="journal article" date="2023" name="Mol. Phylogenet. Evol.">
        <title>Genome-scale phylogeny and comparative genomics of the fungal order Sordariales.</title>
        <authorList>
            <person name="Hensen N."/>
            <person name="Bonometti L."/>
            <person name="Westerberg I."/>
            <person name="Brannstrom I.O."/>
            <person name="Guillou S."/>
            <person name="Cros-Aarteil S."/>
            <person name="Calhoun S."/>
            <person name="Haridas S."/>
            <person name="Kuo A."/>
            <person name="Mondo S."/>
            <person name="Pangilinan J."/>
            <person name="Riley R."/>
            <person name="LaButti K."/>
            <person name="Andreopoulos B."/>
            <person name="Lipzen A."/>
            <person name="Chen C."/>
            <person name="Yan M."/>
            <person name="Daum C."/>
            <person name="Ng V."/>
            <person name="Clum A."/>
            <person name="Steindorff A."/>
            <person name="Ohm R.A."/>
            <person name="Martin F."/>
            <person name="Silar P."/>
            <person name="Natvig D.O."/>
            <person name="Lalanne C."/>
            <person name="Gautier V."/>
            <person name="Ament-Velasquez S.L."/>
            <person name="Kruys A."/>
            <person name="Hutchinson M.I."/>
            <person name="Powell A.J."/>
            <person name="Barry K."/>
            <person name="Miller A.N."/>
            <person name="Grigoriev I.V."/>
            <person name="Debuchy R."/>
            <person name="Gladieux P."/>
            <person name="Hiltunen Thoren M."/>
            <person name="Johannesson H."/>
        </authorList>
    </citation>
    <scope>NUCLEOTIDE SEQUENCE</scope>
    <source>
        <strain evidence="3">CBS 958.72</strain>
    </source>
</reference>
<gene>
    <name evidence="3" type="ORF">B0T24DRAFT_631648</name>
</gene>
<comment type="caution">
    <text evidence="3">The sequence shown here is derived from an EMBL/GenBank/DDBJ whole genome shotgun (WGS) entry which is preliminary data.</text>
</comment>
<dbReference type="Proteomes" id="UP001287356">
    <property type="component" value="Unassembled WGS sequence"/>
</dbReference>
<keyword evidence="4" id="KW-1185">Reference proteome</keyword>
<feature type="transmembrane region" description="Helical" evidence="1">
    <location>
        <begin position="149"/>
        <end position="167"/>
    </location>
</feature>
<evidence type="ECO:0000313" key="4">
    <source>
        <dbReference type="Proteomes" id="UP001287356"/>
    </source>
</evidence>
<feature type="transmembrane region" description="Helical" evidence="1">
    <location>
        <begin position="123"/>
        <end position="143"/>
    </location>
</feature>
<dbReference type="AlphaFoldDB" id="A0AAE0K3S4"/>
<keyword evidence="1" id="KW-0472">Membrane</keyword>
<feature type="transmembrane region" description="Helical" evidence="1">
    <location>
        <begin position="174"/>
        <end position="194"/>
    </location>
</feature>
<dbReference type="InterPro" id="IPR046529">
    <property type="entry name" value="DUF6594"/>
</dbReference>
<dbReference type="EMBL" id="JAULSN010000006">
    <property type="protein sequence ID" value="KAK3369082.1"/>
    <property type="molecule type" value="Genomic_DNA"/>
</dbReference>